<dbReference type="Gene3D" id="3.30.310.70">
    <property type="entry name" value="TT1751-like domain"/>
    <property type="match status" value="1"/>
</dbReference>
<gene>
    <name evidence="1" type="ORF">ACFSBH_02025</name>
</gene>
<dbReference type="SUPFAM" id="SSF103247">
    <property type="entry name" value="TT1751-like"/>
    <property type="match status" value="1"/>
</dbReference>
<proteinExistence type="predicted"/>
<dbReference type="EMBL" id="JBHUDE010000006">
    <property type="protein sequence ID" value="MFD1606447.1"/>
    <property type="molecule type" value="Genomic_DNA"/>
</dbReference>
<dbReference type="Proteomes" id="UP001597221">
    <property type="component" value="Unassembled WGS sequence"/>
</dbReference>
<dbReference type="InterPro" id="IPR035923">
    <property type="entry name" value="TT1751-like_sf"/>
</dbReference>
<protein>
    <submittedName>
        <fullName evidence="1">Uncharacterized protein</fullName>
    </submittedName>
</protein>
<sequence>MLHYTIEINKSIEEAIQSQKENLKKEKFVVQWQFDIKDTLQKA</sequence>
<reference evidence="2" key="1">
    <citation type="journal article" date="2019" name="Int. J. Syst. Evol. Microbiol.">
        <title>The Global Catalogue of Microorganisms (GCM) 10K type strain sequencing project: providing services to taxonomists for standard genome sequencing and annotation.</title>
        <authorList>
            <consortium name="The Broad Institute Genomics Platform"/>
            <consortium name="The Broad Institute Genome Sequencing Center for Infectious Disease"/>
            <person name="Wu L."/>
            <person name="Ma J."/>
        </authorList>
    </citation>
    <scope>NUCLEOTIDE SEQUENCE [LARGE SCALE GENOMIC DNA]</scope>
    <source>
        <strain evidence="2">CGMCC 1.12376</strain>
    </source>
</reference>
<comment type="caution">
    <text evidence="1">The sequence shown here is derived from an EMBL/GenBank/DDBJ whole genome shotgun (WGS) entry which is preliminary data.</text>
</comment>
<name>A0ABW4HMT4_9BACI</name>
<accession>A0ABW4HMT4</accession>
<organism evidence="1 2">
    <name type="scientific">Oceanobacillus luteolus</name>
    <dbReference type="NCBI Taxonomy" id="1274358"/>
    <lineage>
        <taxon>Bacteria</taxon>
        <taxon>Bacillati</taxon>
        <taxon>Bacillota</taxon>
        <taxon>Bacilli</taxon>
        <taxon>Bacillales</taxon>
        <taxon>Bacillaceae</taxon>
        <taxon>Oceanobacillus</taxon>
    </lineage>
</organism>
<keyword evidence="2" id="KW-1185">Reference proteome</keyword>
<evidence type="ECO:0000313" key="1">
    <source>
        <dbReference type="EMBL" id="MFD1606447.1"/>
    </source>
</evidence>
<evidence type="ECO:0000313" key="2">
    <source>
        <dbReference type="Proteomes" id="UP001597221"/>
    </source>
</evidence>
<dbReference type="RefSeq" id="WP_379595787.1">
    <property type="nucleotide sequence ID" value="NZ_JBHUDE010000006.1"/>
</dbReference>